<dbReference type="SUPFAM" id="SSF56219">
    <property type="entry name" value="DNase I-like"/>
    <property type="match status" value="1"/>
</dbReference>
<gene>
    <name evidence="3" type="primary">LOC136088225</name>
</gene>
<dbReference type="GeneID" id="136088225"/>
<dbReference type="CDD" id="cd01650">
    <property type="entry name" value="RT_nLTR_like"/>
    <property type="match status" value="1"/>
</dbReference>
<evidence type="ECO:0000259" key="1">
    <source>
        <dbReference type="PROSITE" id="PS50878"/>
    </source>
</evidence>
<reference evidence="3" key="1">
    <citation type="submission" date="2025-08" db="UniProtKB">
        <authorList>
            <consortium name="RefSeq"/>
        </authorList>
    </citation>
    <scope>IDENTIFICATION</scope>
</reference>
<dbReference type="RefSeq" id="XP_065667980.1">
    <property type="nucleotide sequence ID" value="XM_065811908.1"/>
</dbReference>
<feature type="domain" description="Reverse transcriptase" evidence="1">
    <location>
        <begin position="475"/>
        <end position="650"/>
    </location>
</feature>
<protein>
    <submittedName>
        <fullName evidence="3">Uncharacterized protein LOC136088225</fullName>
    </submittedName>
</protein>
<evidence type="ECO:0000313" key="2">
    <source>
        <dbReference type="Proteomes" id="UP001652625"/>
    </source>
</evidence>
<dbReference type="Pfam" id="PF14529">
    <property type="entry name" value="Exo_endo_phos_2"/>
    <property type="match status" value="1"/>
</dbReference>
<proteinExistence type="predicted"/>
<dbReference type="InterPro" id="IPR036691">
    <property type="entry name" value="Endo/exonu/phosph_ase_sf"/>
</dbReference>
<organism evidence="2 3">
    <name type="scientific">Hydra vulgaris</name>
    <name type="common">Hydra</name>
    <name type="synonym">Hydra attenuata</name>
    <dbReference type="NCBI Taxonomy" id="6087"/>
    <lineage>
        <taxon>Eukaryota</taxon>
        <taxon>Metazoa</taxon>
        <taxon>Cnidaria</taxon>
        <taxon>Hydrozoa</taxon>
        <taxon>Hydroidolina</taxon>
        <taxon>Anthoathecata</taxon>
        <taxon>Aplanulata</taxon>
        <taxon>Hydridae</taxon>
        <taxon>Hydra</taxon>
    </lineage>
</organism>
<dbReference type="PANTHER" id="PTHR33332">
    <property type="entry name" value="REVERSE TRANSCRIPTASE DOMAIN-CONTAINING PROTEIN"/>
    <property type="match status" value="1"/>
</dbReference>
<keyword evidence="2" id="KW-1185">Reference proteome</keyword>
<dbReference type="PROSITE" id="PS50878">
    <property type="entry name" value="RT_POL"/>
    <property type="match status" value="1"/>
</dbReference>
<dbReference type="Pfam" id="PF00078">
    <property type="entry name" value="RVT_1"/>
    <property type="match status" value="1"/>
</dbReference>
<name>A0ABM4D151_HYDVU</name>
<sequence>MADETVLTNINFNSFVSKKSILLNNYSDPDINFYNNDEIIKNINPLYYDPNSKKIANGMEDNYFSMLHINIRSIQKNFESLKQLLYKIGIKFQITCLSETWCKDKNIENNSNFQLPNYKVIHQVRASNKEGGGLCIYIKNSILFKVKPNLSSTTTDYESLCIEIINKTSKNIVIHGLYRPPSGSIKVFENHIEKIIKNKSSMNKAVYFIGDINLNILDYENNIYIKNFFNTIFQNSYIPLINKPTRITKESSTSLDQIITNEFINENIRTGIFTTDVSDHFPIFILSQKCIYNAQNEREKIIKTRLITDTSISHFYKLLSCVNWDTLKLNLNANKAYDIFLTEFLNLYNKAFPEVTKEVIGKKSLYRNLLPLNLKFNNKQIVNKSLVAETLNQFFVNIGPTLSSNIATTQSHFSSYLTSTNLNIMSNYKLTEKELLDAVSLLKPNKSLGFDDISSNVIIKSIKQITIPLLHIFNLSLKQGVFPDNLKIAKVIPVLKSGDPSDVTNYRPISILSCFSKILERFGFKSGHSTDHAITHLVHDIFKGFDEDKYTLGVFIDLSKAFDTVTHQILLSKLKSYGIINTNLSWFDSYLTNRKQFISYDSGKTEYKSITCGVPQGSILGPLLFLESRISKFKYSSKLLFFLTDNDKAL</sequence>
<dbReference type="Proteomes" id="UP001652625">
    <property type="component" value="Chromosome 12"/>
</dbReference>
<dbReference type="InterPro" id="IPR005135">
    <property type="entry name" value="Endo/exonuclease/phosphatase"/>
</dbReference>
<dbReference type="Gene3D" id="3.60.10.10">
    <property type="entry name" value="Endonuclease/exonuclease/phosphatase"/>
    <property type="match status" value="1"/>
</dbReference>
<dbReference type="InterPro" id="IPR000477">
    <property type="entry name" value="RT_dom"/>
</dbReference>
<evidence type="ECO:0000313" key="3">
    <source>
        <dbReference type="RefSeq" id="XP_065667980.1"/>
    </source>
</evidence>
<accession>A0ABM4D151</accession>